<keyword evidence="7" id="KW-0998">Cell outer membrane</keyword>
<dbReference type="InterPro" id="IPR003423">
    <property type="entry name" value="OMP_efflux"/>
</dbReference>
<dbReference type="GO" id="GO:0015288">
    <property type="term" value="F:porin activity"/>
    <property type="evidence" value="ECO:0007669"/>
    <property type="project" value="TreeGrafter"/>
</dbReference>
<protein>
    <submittedName>
        <fullName evidence="8">Transporter</fullName>
    </submittedName>
</protein>
<keyword evidence="6" id="KW-0472">Membrane</keyword>
<dbReference type="Gene3D" id="1.20.1600.10">
    <property type="entry name" value="Outer membrane efflux proteins (OEP)"/>
    <property type="match status" value="1"/>
</dbReference>
<dbReference type="EMBL" id="LNAL01000003">
    <property type="protein sequence ID" value="KUG09348.1"/>
    <property type="molecule type" value="Genomic_DNA"/>
</dbReference>
<dbReference type="GO" id="GO:0009279">
    <property type="term" value="C:cell outer membrane"/>
    <property type="evidence" value="ECO:0007669"/>
    <property type="project" value="UniProtKB-SubCell"/>
</dbReference>
<gene>
    <name evidence="8" type="ORF">ASU33_16570</name>
</gene>
<comment type="similarity">
    <text evidence="2">Belongs to the outer membrane factor (OMF) (TC 1.B.17) family.</text>
</comment>
<sequence length="446" mass="50663">MLPVAVLVWLLRAVPALGQQAPARPVPPSPELSLEQCLQYALSNQPLIRQARLDEQTNEADIRIGLAGWLPQVNLTGNAQHYFQLPFTVFPNEQGQQVPRQIGLRNTSTFSLAGTQALYNNEVWLALRSARPSRVLYRQITQTTQTNVVADVSKAFFDVLLSQRQLGVYQADITRLQRALKDARARYDAGVSDKIDFKQAEISLNTSLAARKQVAESIKAKTAFLKQLMGLPNEQALQLRYDTLRLEQDALADTTLGVNPTNRLEYQQLQTEKALQAAQIDYYRWGFLPALSAYGNYNTVFQNNEFSRLYSRRFPNSFAGVQLALPVFTGTRRLQNLRRARLLDERLDEDLVATRNLITTEYEQALATYKGYFADYQLGKRNLALSQEVYDVVNLQYREGIKPYLDVLVAQTTLRTAQLNYYVALFQVLSSKVDLQRARGELPINY</sequence>
<organism evidence="8 9">
    <name type="scientific">Solirubrum puertoriconensis</name>
    <dbReference type="NCBI Taxonomy" id="1751427"/>
    <lineage>
        <taxon>Bacteria</taxon>
        <taxon>Pseudomonadati</taxon>
        <taxon>Bacteroidota</taxon>
        <taxon>Cytophagia</taxon>
        <taxon>Cytophagales</taxon>
    </lineage>
</organism>
<dbReference type="GO" id="GO:1990281">
    <property type="term" value="C:efflux pump complex"/>
    <property type="evidence" value="ECO:0007669"/>
    <property type="project" value="TreeGrafter"/>
</dbReference>
<dbReference type="InterPro" id="IPR051906">
    <property type="entry name" value="TolC-like"/>
</dbReference>
<evidence type="ECO:0000256" key="1">
    <source>
        <dbReference type="ARBA" id="ARBA00004442"/>
    </source>
</evidence>
<dbReference type="Pfam" id="PF02321">
    <property type="entry name" value="OEP"/>
    <property type="match status" value="2"/>
</dbReference>
<dbReference type="SUPFAM" id="SSF56954">
    <property type="entry name" value="Outer membrane efflux proteins (OEP)"/>
    <property type="match status" value="1"/>
</dbReference>
<evidence type="ECO:0000256" key="7">
    <source>
        <dbReference type="ARBA" id="ARBA00023237"/>
    </source>
</evidence>
<evidence type="ECO:0000256" key="3">
    <source>
        <dbReference type="ARBA" id="ARBA00022448"/>
    </source>
</evidence>
<comment type="subcellular location">
    <subcellularLocation>
        <location evidence="1">Cell outer membrane</location>
    </subcellularLocation>
</comment>
<evidence type="ECO:0000256" key="6">
    <source>
        <dbReference type="ARBA" id="ARBA00023136"/>
    </source>
</evidence>
<proteinExistence type="inferred from homology"/>
<keyword evidence="5" id="KW-0812">Transmembrane</keyword>
<evidence type="ECO:0000256" key="5">
    <source>
        <dbReference type="ARBA" id="ARBA00022692"/>
    </source>
</evidence>
<reference evidence="8 9" key="1">
    <citation type="submission" date="2015-11" db="EMBL/GenBank/DDBJ databases">
        <title>Solirubrum puertoriconensis gen. nov. an environmental bacteria isolated in Puerto Rico.</title>
        <authorList>
            <person name="Cuebas-Irizarry M.F."/>
            <person name="Montalvo-Rodriguez R."/>
        </authorList>
    </citation>
    <scope>NUCLEOTIDE SEQUENCE [LARGE SCALE GENOMIC DNA]</scope>
    <source>
        <strain evidence="8 9">MC1A</strain>
    </source>
</reference>
<name>A0A9X0HNL3_SOLP1</name>
<dbReference type="PANTHER" id="PTHR30026:SF20">
    <property type="entry name" value="OUTER MEMBRANE PROTEIN TOLC"/>
    <property type="match status" value="1"/>
</dbReference>
<dbReference type="Proteomes" id="UP000054223">
    <property type="component" value="Unassembled WGS sequence"/>
</dbReference>
<keyword evidence="9" id="KW-1185">Reference proteome</keyword>
<keyword evidence="4" id="KW-1134">Transmembrane beta strand</keyword>
<dbReference type="PANTHER" id="PTHR30026">
    <property type="entry name" value="OUTER MEMBRANE PROTEIN TOLC"/>
    <property type="match status" value="1"/>
</dbReference>
<comment type="caution">
    <text evidence="8">The sequence shown here is derived from an EMBL/GenBank/DDBJ whole genome shotgun (WGS) entry which is preliminary data.</text>
</comment>
<evidence type="ECO:0000256" key="2">
    <source>
        <dbReference type="ARBA" id="ARBA00007613"/>
    </source>
</evidence>
<evidence type="ECO:0000313" key="8">
    <source>
        <dbReference type="EMBL" id="KUG09348.1"/>
    </source>
</evidence>
<evidence type="ECO:0000313" key="9">
    <source>
        <dbReference type="Proteomes" id="UP000054223"/>
    </source>
</evidence>
<dbReference type="AlphaFoldDB" id="A0A9X0HNL3"/>
<evidence type="ECO:0000256" key="4">
    <source>
        <dbReference type="ARBA" id="ARBA00022452"/>
    </source>
</evidence>
<keyword evidence="3" id="KW-0813">Transport</keyword>
<accession>A0A9X0HNL3</accession>
<dbReference type="GO" id="GO:0015562">
    <property type="term" value="F:efflux transmembrane transporter activity"/>
    <property type="evidence" value="ECO:0007669"/>
    <property type="project" value="InterPro"/>
</dbReference>